<dbReference type="KEGG" id="vg:14340128"/>
<dbReference type="RefSeq" id="YP_007250433.1">
    <property type="nucleotide sequence ID" value="NC_019945.1"/>
</dbReference>
<organism evidence="3 4">
    <name type="scientific">Thysanoplusia orichalcea nucleopolyhedrovirus</name>
    <dbReference type="NCBI Taxonomy" id="101850"/>
    <lineage>
        <taxon>Viruses</taxon>
        <taxon>Viruses incertae sedis</taxon>
        <taxon>Naldaviricetes</taxon>
        <taxon>Lefavirales</taxon>
        <taxon>Baculoviridae</taxon>
        <taxon>Alphabaculovirus</taxon>
        <taxon>Alphabaculovirus thorichlaceae</taxon>
    </lineage>
</organism>
<keyword evidence="4" id="KW-1185">Reference proteome</keyword>
<dbReference type="OrthoDB" id="2143at10239"/>
<dbReference type="InterPro" id="IPR022048">
    <property type="entry name" value="Envelope_fusion-like"/>
</dbReference>
<name>L0CJV2_9ABAC</name>
<sequence>MAGVELLVVCALISLSSAATDRITFTPIEDNSGLAFERMYRLRHYADDRFVFVKKFDFYPVLQELENVKFNIKFYEAQVLTCKNVKKIKPDRSSTIKSRIERQMQNLKQLNNNLITYSVDNNMLSNDVLESIKFEYKDSIEFAAYDDDDSSSGGGGGDIAEQGHWSNLTVSDAQNLLRNPPKDRVAFLDTVTTSYVNTKYENYTKCLINNRTAENECMFLNDMMNMLNNKLDDAAALAKMLELITKQAHRNKLNTSNSNVNDAILLTEMKKLSQALNNQNRAWVVDFNKDMDDRFDLSQVYKLHLYLENNVVIMFITMPLLNSSTVPFNLYRVVTIPFCRGKMCLFMVSNHEYFAITDSKNYYVNVPDNFKHVCKEFTGYDEVLCPESNSLATINSHVCEIEMFMGRYSNNIDDVCDIRVANYDPKKTYFNTVIDYRKWLYMFPNSTTAVYYYCNDVIVNGVAKIQPGVGFMTSVISQTCSVQMSKDDIITVASRLYSTPSTTYWPSKKFNFNNYIDQSLLKKASTSFIPTLNNFTRAALLQVRHKFHVREYTSSTPHHFFYPSKIYINTASEEKIQDSSNTTIIIVSIIIVALVFLGFVIFLYFCVKKRCNQFNNVVVQYRHNNDFVTIHNTLNEESNVMHIDLPHNDGDDDDDDDDRETLYPIINDNLLYNDKPVMYPMIIERIK</sequence>
<evidence type="ECO:0000256" key="1">
    <source>
        <dbReference type="SAM" id="Coils"/>
    </source>
</evidence>
<keyword evidence="1" id="KW-0175">Coiled coil</keyword>
<evidence type="ECO:0000313" key="4">
    <source>
        <dbReference type="Proteomes" id="UP000202315"/>
    </source>
</evidence>
<keyword evidence="2" id="KW-1133">Transmembrane helix</keyword>
<evidence type="ECO:0000313" key="3">
    <source>
        <dbReference type="EMBL" id="AGA16177.1"/>
    </source>
</evidence>
<keyword evidence="2" id="KW-0812">Transmembrane</keyword>
<dbReference type="EMBL" id="JX467702">
    <property type="protein sequence ID" value="AGA16177.1"/>
    <property type="molecule type" value="Genomic_DNA"/>
</dbReference>
<evidence type="ECO:0000256" key="2">
    <source>
        <dbReference type="SAM" id="Phobius"/>
    </source>
</evidence>
<gene>
    <name evidence="3" type="primary">f</name>
</gene>
<reference evidence="3 4" key="1">
    <citation type="journal article" date="2012" name="J. Virol.">
        <title>Genome of Thysanoplusia orichalcea multiple nucleopolyhedrovirus lacks the superoxide dismutase gene.</title>
        <authorList>
            <person name="Wang Y.S."/>
            <person name="Huang G.H."/>
            <person name="Cheng X.H."/>
            <person name="Wang X."/>
            <person name="Garretson T.A."/>
            <person name="Dai L.Y."/>
            <person name="Zhang C.X."/>
            <person name="Cheng X.W."/>
        </authorList>
    </citation>
    <scope>NUCLEOTIDE SEQUENCE [LARGE SCALE GENOMIC DNA]</scope>
    <source>
        <strain evidence="3">P2</strain>
    </source>
</reference>
<feature type="coiled-coil region" evidence="1">
    <location>
        <begin position="93"/>
        <end position="120"/>
    </location>
</feature>
<accession>L0CJV2</accession>
<dbReference type="Pfam" id="PF12259">
    <property type="entry name" value="Baculo_F"/>
    <property type="match status" value="1"/>
</dbReference>
<protein>
    <submittedName>
        <fullName evidence="3">F protein</fullName>
    </submittedName>
</protein>
<feature type="transmembrane region" description="Helical" evidence="2">
    <location>
        <begin position="584"/>
        <end position="607"/>
    </location>
</feature>
<keyword evidence="2" id="KW-0472">Membrane</keyword>
<proteinExistence type="predicted"/>
<dbReference type="GeneID" id="14340128"/>
<dbReference type="Proteomes" id="UP000202315">
    <property type="component" value="Segment"/>
</dbReference>